<feature type="repeat" description="WD" evidence="3">
    <location>
        <begin position="36"/>
        <end position="70"/>
    </location>
</feature>
<keyword evidence="6" id="KW-1185">Reference proteome</keyword>
<dbReference type="InterPro" id="IPR045151">
    <property type="entry name" value="DCAF8"/>
</dbReference>
<dbReference type="PANTHER" id="PTHR15574:SF40">
    <property type="entry name" value="WD AND TETRATRICOPEPTIDE REPEATS PROTEIN 1"/>
    <property type="match status" value="1"/>
</dbReference>
<dbReference type="PROSITE" id="PS50294">
    <property type="entry name" value="WD_REPEATS_REGION"/>
    <property type="match status" value="1"/>
</dbReference>
<evidence type="ECO:0000313" key="6">
    <source>
        <dbReference type="Proteomes" id="UP001219525"/>
    </source>
</evidence>
<dbReference type="SMART" id="SM00320">
    <property type="entry name" value="WD40"/>
    <property type="match status" value="5"/>
</dbReference>
<comment type="caution">
    <text evidence="5">The sequence shown here is derived from an EMBL/GenBank/DDBJ whole genome shotgun (WGS) entry which is preliminary data.</text>
</comment>
<evidence type="ECO:0000313" key="5">
    <source>
        <dbReference type="EMBL" id="KAJ7228607.1"/>
    </source>
</evidence>
<evidence type="ECO:0000256" key="2">
    <source>
        <dbReference type="ARBA" id="ARBA00022737"/>
    </source>
</evidence>
<keyword evidence="1 3" id="KW-0853">WD repeat</keyword>
<dbReference type="Pfam" id="PF00400">
    <property type="entry name" value="WD40"/>
    <property type="match status" value="2"/>
</dbReference>
<feature type="compositionally biased region" description="Polar residues" evidence="4">
    <location>
        <begin position="319"/>
        <end position="331"/>
    </location>
</feature>
<protein>
    <submittedName>
        <fullName evidence="5">WD40 repeat-like protein</fullName>
    </submittedName>
</protein>
<dbReference type="SUPFAM" id="SSF50978">
    <property type="entry name" value="WD40 repeat-like"/>
    <property type="match status" value="1"/>
</dbReference>
<evidence type="ECO:0000256" key="1">
    <source>
        <dbReference type="ARBA" id="ARBA00022574"/>
    </source>
</evidence>
<dbReference type="InterPro" id="IPR015943">
    <property type="entry name" value="WD40/YVTN_repeat-like_dom_sf"/>
</dbReference>
<name>A0AAD6YT08_9AGAR</name>
<dbReference type="GO" id="GO:0005737">
    <property type="term" value="C:cytoplasm"/>
    <property type="evidence" value="ECO:0007669"/>
    <property type="project" value="TreeGrafter"/>
</dbReference>
<proteinExistence type="predicted"/>
<dbReference type="InterPro" id="IPR036322">
    <property type="entry name" value="WD40_repeat_dom_sf"/>
</dbReference>
<reference evidence="5" key="1">
    <citation type="submission" date="2023-03" db="EMBL/GenBank/DDBJ databases">
        <title>Massive genome expansion in bonnet fungi (Mycena s.s.) driven by repeated elements and novel gene families across ecological guilds.</title>
        <authorList>
            <consortium name="Lawrence Berkeley National Laboratory"/>
            <person name="Harder C.B."/>
            <person name="Miyauchi S."/>
            <person name="Viragh M."/>
            <person name="Kuo A."/>
            <person name="Thoen E."/>
            <person name="Andreopoulos B."/>
            <person name="Lu D."/>
            <person name="Skrede I."/>
            <person name="Drula E."/>
            <person name="Henrissat B."/>
            <person name="Morin E."/>
            <person name="Kohler A."/>
            <person name="Barry K."/>
            <person name="LaButti K."/>
            <person name="Morin E."/>
            <person name="Salamov A."/>
            <person name="Lipzen A."/>
            <person name="Mereny Z."/>
            <person name="Hegedus B."/>
            <person name="Baldrian P."/>
            <person name="Stursova M."/>
            <person name="Weitz H."/>
            <person name="Taylor A."/>
            <person name="Grigoriev I.V."/>
            <person name="Nagy L.G."/>
            <person name="Martin F."/>
            <person name="Kauserud H."/>
        </authorList>
    </citation>
    <scope>NUCLEOTIDE SEQUENCE</scope>
    <source>
        <strain evidence="5">9144</strain>
    </source>
</reference>
<feature type="region of interest" description="Disordered" evidence="4">
    <location>
        <begin position="305"/>
        <end position="346"/>
    </location>
</feature>
<dbReference type="AlphaFoldDB" id="A0AAD6YT08"/>
<organism evidence="5 6">
    <name type="scientific">Mycena pura</name>
    <dbReference type="NCBI Taxonomy" id="153505"/>
    <lineage>
        <taxon>Eukaryota</taxon>
        <taxon>Fungi</taxon>
        <taxon>Dikarya</taxon>
        <taxon>Basidiomycota</taxon>
        <taxon>Agaricomycotina</taxon>
        <taxon>Agaricomycetes</taxon>
        <taxon>Agaricomycetidae</taxon>
        <taxon>Agaricales</taxon>
        <taxon>Marasmiineae</taxon>
        <taxon>Mycenaceae</taxon>
        <taxon>Mycena</taxon>
    </lineage>
</organism>
<dbReference type="GO" id="GO:0045717">
    <property type="term" value="P:negative regulation of fatty acid biosynthetic process"/>
    <property type="evidence" value="ECO:0007669"/>
    <property type="project" value="TreeGrafter"/>
</dbReference>
<dbReference type="EMBL" id="JARJCW010000002">
    <property type="protein sequence ID" value="KAJ7228607.1"/>
    <property type="molecule type" value="Genomic_DNA"/>
</dbReference>
<evidence type="ECO:0000256" key="3">
    <source>
        <dbReference type="PROSITE-ProRule" id="PRU00221"/>
    </source>
</evidence>
<evidence type="ECO:0000256" key="4">
    <source>
        <dbReference type="SAM" id="MobiDB-lite"/>
    </source>
</evidence>
<dbReference type="GO" id="GO:0080008">
    <property type="term" value="C:Cul4-RING E3 ubiquitin ligase complex"/>
    <property type="evidence" value="ECO:0007669"/>
    <property type="project" value="TreeGrafter"/>
</dbReference>
<accession>A0AAD6YT08</accession>
<dbReference type="Gene3D" id="2.130.10.10">
    <property type="entry name" value="YVTN repeat-like/Quinoprotein amine dehydrogenase"/>
    <property type="match status" value="3"/>
</dbReference>
<gene>
    <name evidence="5" type="ORF">GGX14DRAFT_345799</name>
</gene>
<dbReference type="PROSITE" id="PS50082">
    <property type="entry name" value="WD_REPEATS_2"/>
    <property type="match status" value="1"/>
</dbReference>
<dbReference type="InterPro" id="IPR001680">
    <property type="entry name" value="WD40_rpt"/>
</dbReference>
<keyword evidence="2" id="KW-0677">Repeat</keyword>
<dbReference type="Proteomes" id="UP001219525">
    <property type="component" value="Unassembled WGS sequence"/>
</dbReference>
<sequence length="483" mass="53273">MVFSSSREARTHKRLVSRRWSSLNFDRVNVLGDDASYGHSGCVNALSWARDGELLLSGGDDRTVQIWRMDPAVPHEYPFVCRSVIATNHTANIFNVQMLPYSSNIVTVAGDGEVQVHGLGEIASSGSAATAQNSRHTCIHRFLCHENRVKRAVSEDSPHLFLTVAEDKTVRQHDLRMPHECHYGSCPPPLLKLNFELSTLSLSPLTPFQFVVAGESAYGYLFDRRQAGRFLLEERGMVENGMTHCVRRFGRPPRAVDHHNVDHITGCRMSAQNGHELLSNKFSAAYSADAVYLYSTLDAPEDGTAFSSRLSRGDDTPELSRSNPASTTDSTMEVDDDSSETDRESHLFQSLDNQIPLDAYSGVPMILPRQRFAGARNMATIKDVNFLGPNDEYVVSGSDDGNLFIWRKDGALHGIFEGDSAVVNVIEGHPQLPLFAASGIDTTIKLFGPVSGPSMFSRIDAAERIIAANARQSVGYRRVRSSI</sequence>
<dbReference type="PANTHER" id="PTHR15574">
    <property type="entry name" value="WD REPEAT DOMAIN-CONTAINING FAMILY"/>
    <property type="match status" value="1"/>
</dbReference>